<name>A0A7S1B008_NOCSC</name>
<protein>
    <submittedName>
        <fullName evidence="3">Uncharacterized protein</fullName>
    </submittedName>
</protein>
<keyword evidence="2" id="KW-1133">Transmembrane helix</keyword>
<gene>
    <name evidence="3" type="ORF">NSCI0253_LOCUS44870</name>
</gene>
<feature type="transmembrane region" description="Helical" evidence="2">
    <location>
        <begin position="48"/>
        <end position="65"/>
    </location>
</feature>
<feature type="transmembrane region" description="Helical" evidence="2">
    <location>
        <begin position="113"/>
        <end position="138"/>
    </location>
</feature>
<accession>A0A7S1B008</accession>
<keyword evidence="2" id="KW-0472">Membrane</keyword>
<dbReference type="EMBL" id="HBFQ01063405">
    <property type="protein sequence ID" value="CAD8870513.1"/>
    <property type="molecule type" value="Transcribed_RNA"/>
</dbReference>
<sequence>MVMLPMPAMPTQFGPPSAYVEGKKPIFLALLVFQTTLCVLRICMLLDILGGFVMALGVGVGWYAFRENMNITFICYWGMMSLINGMFDLVRFIDTAVHSFGPVFTMEPGSTSYNIRSLVMLLVPLSCLAGAVLAYFMYKNVADGDYDQHSFSSGRMGRRDEREPLVNARSAPSDNTSFAAFAGQGQRLGAV</sequence>
<evidence type="ECO:0000256" key="1">
    <source>
        <dbReference type="SAM" id="MobiDB-lite"/>
    </source>
</evidence>
<keyword evidence="2" id="KW-0812">Transmembrane</keyword>
<proteinExistence type="predicted"/>
<feature type="transmembrane region" description="Helical" evidence="2">
    <location>
        <begin position="74"/>
        <end position="93"/>
    </location>
</feature>
<feature type="region of interest" description="Disordered" evidence="1">
    <location>
        <begin position="152"/>
        <end position="177"/>
    </location>
</feature>
<evidence type="ECO:0000313" key="3">
    <source>
        <dbReference type="EMBL" id="CAD8870513.1"/>
    </source>
</evidence>
<reference evidence="3" key="1">
    <citation type="submission" date="2021-01" db="EMBL/GenBank/DDBJ databases">
        <authorList>
            <person name="Corre E."/>
            <person name="Pelletier E."/>
            <person name="Niang G."/>
            <person name="Scheremetjew M."/>
            <person name="Finn R."/>
            <person name="Kale V."/>
            <person name="Holt S."/>
            <person name="Cochrane G."/>
            <person name="Meng A."/>
            <person name="Brown T."/>
            <person name="Cohen L."/>
        </authorList>
    </citation>
    <scope>NUCLEOTIDE SEQUENCE</scope>
</reference>
<dbReference type="AlphaFoldDB" id="A0A7S1B008"/>
<organism evidence="3">
    <name type="scientific">Noctiluca scintillans</name>
    <name type="common">Sea sparkle</name>
    <name type="synonym">Red tide dinoflagellate</name>
    <dbReference type="NCBI Taxonomy" id="2966"/>
    <lineage>
        <taxon>Eukaryota</taxon>
        <taxon>Sar</taxon>
        <taxon>Alveolata</taxon>
        <taxon>Dinophyceae</taxon>
        <taxon>Noctilucales</taxon>
        <taxon>Noctilucaceae</taxon>
        <taxon>Noctiluca</taxon>
    </lineage>
</organism>
<evidence type="ECO:0000256" key="2">
    <source>
        <dbReference type="SAM" id="Phobius"/>
    </source>
</evidence>